<evidence type="ECO:0000256" key="1">
    <source>
        <dbReference type="SAM" id="Coils"/>
    </source>
</evidence>
<name>A0A291LF46_9CAUD</name>
<protein>
    <submittedName>
        <fullName evidence="2">Uncharacterized protein</fullName>
    </submittedName>
</protein>
<accession>A0A291LF46</accession>
<dbReference type="Proteomes" id="UP000258444">
    <property type="component" value="Genome"/>
</dbReference>
<sequence length="206" mass="25175">MTRKFKFKDEESFNNFVSKHPYLKGFLFWFREFEVDYDEDFGRIYNIQDVFGNWHTAQFGSPFFWYGDIKSSLIEIYDCEYRNKYGMTREEYWDEVMRRRQPEYCELDRLNMIGSYFFHEEEYKDSHYDGKLSVFLSEAKRPYGNKNIQQSIAYTLGWDWGRELCYDMKGLPDNVKEAATQLHEKLIAQVREKENNEERERNNTNK</sequence>
<organism evidence="2 3">
    <name type="scientific">Aeromonas phage AS-yj</name>
    <dbReference type="NCBI Taxonomy" id="2026115"/>
    <lineage>
        <taxon>Viruses</taxon>
        <taxon>Duplodnaviria</taxon>
        <taxon>Heunggongvirae</taxon>
        <taxon>Uroviricota</taxon>
        <taxon>Caudoviricetes</taxon>
        <taxon>Pantevenvirales</taxon>
        <taxon>Straboviridae</taxon>
        <taxon>Emmerichvirinae</taxon>
        <taxon>Ceceduovirus</taxon>
        <taxon>Ceceduovirus aszj</taxon>
    </lineage>
</organism>
<feature type="coiled-coil region" evidence="1">
    <location>
        <begin position="176"/>
        <end position="203"/>
    </location>
</feature>
<dbReference type="EMBL" id="MF498774">
    <property type="protein sequence ID" value="ATI17644.1"/>
    <property type="molecule type" value="Genomic_DNA"/>
</dbReference>
<proteinExistence type="predicted"/>
<evidence type="ECO:0000313" key="2">
    <source>
        <dbReference type="EMBL" id="ATI17644.1"/>
    </source>
</evidence>
<evidence type="ECO:0000313" key="3">
    <source>
        <dbReference type="Proteomes" id="UP000258444"/>
    </source>
</evidence>
<keyword evidence="1" id="KW-0175">Coiled coil</keyword>
<reference evidence="2 3" key="1">
    <citation type="submission" date="2017-07" db="EMBL/GenBank/DDBJ databases">
        <title>In vitro design and evaluation of phage cocktails against multidrug-resistant Aeromonas salmonicida.</title>
        <authorList>
            <person name="Chen L."/>
            <person name="Yuan S."/>
            <person name="Ma Y."/>
        </authorList>
    </citation>
    <scope>NUCLEOTIDE SEQUENCE [LARGE SCALE GENOMIC DNA]</scope>
</reference>